<evidence type="ECO:0000256" key="9">
    <source>
        <dbReference type="SAM" id="MobiDB-lite"/>
    </source>
</evidence>
<dbReference type="InterPro" id="IPR049730">
    <property type="entry name" value="SNF2/RAD54-like_C"/>
</dbReference>
<dbReference type="STRING" id="41875.K8EG19"/>
<dbReference type="SMART" id="SM00487">
    <property type="entry name" value="DEXDc"/>
    <property type="match status" value="1"/>
</dbReference>
<keyword evidence="6" id="KW-0067">ATP-binding</keyword>
<dbReference type="AlphaFoldDB" id="K8EG19"/>
<dbReference type="Pfam" id="PF00271">
    <property type="entry name" value="Helicase_C"/>
    <property type="match status" value="1"/>
</dbReference>
<feature type="compositionally biased region" description="Acidic residues" evidence="9">
    <location>
        <begin position="17"/>
        <end position="28"/>
    </location>
</feature>
<proteinExistence type="inferred from homology"/>
<feature type="region of interest" description="Disordered" evidence="9">
    <location>
        <begin position="758"/>
        <end position="795"/>
    </location>
</feature>
<feature type="compositionally biased region" description="Acidic residues" evidence="9">
    <location>
        <begin position="171"/>
        <end position="186"/>
    </location>
</feature>
<evidence type="ECO:0000256" key="2">
    <source>
        <dbReference type="ARBA" id="ARBA00007025"/>
    </source>
</evidence>
<feature type="region of interest" description="Disordered" evidence="9">
    <location>
        <begin position="1"/>
        <end position="146"/>
    </location>
</feature>
<dbReference type="OrthoDB" id="5857104at2759"/>
<feature type="domain" description="Helicase ATP-binding" evidence="10">
    <location>
        <begin position="241"/>
        <end position="410"/>
    </location>
</feature>
<dbReference type="GO" id="GO:0016787">
    <property type="term" value="F:hydrolase activity"/>
    <property type="evidence" value="ECO:0007669"/>
    <property type="project" value="UniProtKB-KW"/>
</dbReference>
<keyword evidence="13" id="KW-1185">Reference proteome</keyword>
<comment type="similarity">
    <text evidence="2">Belongs to the SNF2/RAD54 helicase family.</text>
</comment>
<dbReference type="Gene3D" id="3.40.50.10810">
    <property type="entry name" value="Tandem AAA-ATPase domain"/>
    <property type="match status" value="1"/>
</dbReference>
<feature type="compositionally biased region" description="Basic and acidic residues" evidence="9">
    <location>
        <begin position="113"/>
        <end position="134"/>
    </location>
</feature>
<evidence type="ECO:0000259" key="11">
    <source>
        <dbReference type="PROSITE" id="PS51194"/>
    </source>
</evidence>
<gene>
    <name evidence="12" type="ORF">Bathy06g01950</name>
</gene>
<evidence type="ECO:0000256" key="3">
    <source>
        <dbReference type="ARBA" id="ARBA00022741"/>
    </source>
</evidence>
<reference evidence="12 13" key="1">
    <citation type="submission" date="2011-10" db="EMBL/GenBank/DDBJ databases">
        <authorList>
            <person name="Genoscope - CEA"/>
        </authorList>
    </citation>
    <scope>NUCLEOTIDE SEQUENCE [LARGE SCALE GENOMIC DNA]</scope>
    <source>
        <strain evidence="12 13">RCC 1105</strain>
    </source>
</reference>
<protein>
    <submittedName>
        <fullName evidence="12">SNF2 family helicase/ATPase PasG</fullName>
    </submittedName>
</protein>
<keyword evidence="7" id="KW-0175">Coiled coil</keyword>
<dbReference type="SUPFAM" id="SSF52540">
    <property type="entry name" value="P-loop containing nucleoside triphosphate hydrolases"/>
    <property type="match status" value="2"/>
</dbReference>
<feature type="compositionally biased region" description="Basic and acidic residues" evidence="9">
    <location>
        <begin position="38"/>
        <end position="62"/>
    </location>
</feature>
<evidence type="ECO:0000313" key="12">
    <source>
        <dbReference type="EMBL" id="CCO16946.1"/>
    </source>
</evidence>
<dbReference type="GO" id="GO:0005524">
    <property type="term" value="F:ATP binding"/>
    <property type="evidence" value="ECO:0007669"/>
    <property type="project" value="UniProtKB-KW"/>
</dbReference>
<name>K8EG19_9CHLO</name>
<keyword evidence="8" id="KW-0539">Nucleus</keyword>
<sequence length="795" mass="89852">MASSSSSKKKKQKTEEVKEEEEEEDQDDQTTIAVSPSPEDRVVETNNNKEEEKKKSENENGTRKKMTTMEKGFASSNDGDDEETRGGEGNGEEDQEDVQEDLSLIDVSEGAIEEERKLMKEREEEKEKNQDQTKEITSPEQVVLDDKKFEHLDELLNKTNMYTEFLKEQMEEGQEEDDDDDDDDDVDLTKNNNSKKRKSTGGAGTKKEKKTDAEKTRELLPLMDPSAVLRGYQLRGVKWLISLWSNGLNGILADQMGLGKTIQTIGFLSHLRSKGICGPFLVVGPLSTLSNWINEFKKFCPAFPTVLYHGSKQERANIRNTRMPVRSVVDETFPVIVTSFEIAMFDRKFLQKYQFKYLIVDEGHRLKNFDCKLIRELKIIPAANKLLLTGTPLQNNLPELWSLLHFLLPDVFSSLDQFKSWFDFSEELDDKVEFAEREQQRRAKVISKLHGILKPFLLRRLKGDVEISLPRKKEIIVYASMTETQKKFNDAMVDKTIEDMLKKEAGGNRVPVGSTALNNMLMQLRKNCNHPDLISGGLDGSIMFPSAEELVAQCGKMQLLDRLLTSLRKSGHKTLIFSQMTRMLDLLESFFEQRGERVCRIDGSVKQEQRRDAIDAFNKDPTVDIFLLSTRAGGLGINLTAADTVIIYDSDWNPHADMQAMDRVHRIGQTKPVHVYRLATANSVEGKMLSRAASKLKLEKLVISGANLKQGTTKQKSTESMSTEELVQLLKGGGSTGTDEDMPQSGVISDKDLRVITSRKDLTGEQAKPNPERGVGWEDVEDRSGMSLLGNVEKK</sequence>
<dbReference type="Proteomes" id="UP000198341">
    <property type="component" value="Chromosome 6"/>
</dbReference>
<dbReference type="PROSITE" id="PS51194">
    <property type="entry name" value="HELICASE_CTER"/>
    <property type="match status" value="1"/>
</dbReference>
<keyword evidence="3" id="KW-0547">Nucleotide-binding</keyword>
<feature type="compositionally biased region" description="Acidic residues" evidence="9">
    <location>
        <begin position="90"/>
        <end position="100"/>
    </location>
</feature>
<evidence type="ECO:0000256" key="4">
    <source>
        <dbReference type="ARBA" id="ARBA00022801"/>
    </source>
</evidence>
<evidence type="ECO:0000313" key="13">
    <source>
        <dbReference type="Proteomes" id="UP000198341"/>
    </source>
</evidence>
<evidence type="ECO:0000256" key="6">
    <source>
        <dbReference type="ARBA" id="ARBA00022840"/>
    </source>
</evidence>
<dbReference type="InterPro" id="IPR027417">
    <property type="entry name" value="P-loop_NTPase"/>
</dbReference>
<dbReference type="RefSeq" id="XP_007512346.1">
    <property type="nucleotide sequence ID" value="XM_007512284.1"/>
</dbReference>
<dbReference type="PANTHER" id="PTHR10799">
    <property type="entry name" value="SNF2/RAD54 HELICASE FAMILY"/>
    <property type="match status" value="1"/>
</dbReference>
<dbReference type="InterPro" id="IPR001650">
    <property type="entry name" value="Helicase_C-like"/>
</dbReference>
<evidence type="ECO:0000256" key="5">
    <source>
        <dbReference type="ARBA" id="ARBA00022806"/>
    </source>
</evidence>
<comment type="subcellular location">
    <subcellularLocation>
        <location evidence="1">Nucleus</location>
    </subcellularLocation>
</comment>
<dbReference type="FunFam" id="3.40.50.10810:FF:000015">
    <property type="entry name" value="lymphoid-specific helicase isoform X1"/>
    <property type="match status" value="1"/>
</dbReference>
<dbReference type="PROSITE" id="PS51192">
    <property type="entry name" value="HELICASE_ATP_BIND_1"/>
    <property type="match status" value="1"/>
</dbReference>
<dbReference type="InterPro" id="IPR000330">
    <property type="entry name" value="SNF2_N"/>
</dbReference>
<dbReference type="InterPro" id="IPR038718">
    <property type="entry name" value="SNF2-like_sf"/>
</dbReference>
<feature type="domain" description="Helicase C-terminal" evidence="11">
    <location>
        <begin position="559"/>
        <end position="709"/>
    </location>
</feature>
<keyword evidence="5 12" id="KW-0347">Helicase</keyword>
<dbReference type="InterPro" id="IPR014001">
    <property type="entry name" value="Helicase_ATP-bd"/>
</dbReference>
<feature type="region of interest" description="Disordered" evidence="9">
    <location>
        <begin position="169"/>
        <end position="216"/>
    </location>
</feature>
<dbReference type="Pfam" id="PF00176">
    <property type="entry name" value="SNF2-rel_dom"/>
    <property type="match status" value="1"/>
</dbReference>
<feature type="compositionally biased region" description="Basic and acidic residues" evidence="9">
    <location>
        <begin position="205"/>
        <end position="216"/>
    </location>
</feature>
<dbReference type="Gene3D" id="3.40.50.300">
    <property type="entry name" value="P-loop containing nucleotide triphosphate hydrolases"/>
    <property type="match status" value="1"/>
</dbReference>
<dbReference type="GO" id="GO:0005634">
    <property type="term" value="C:nucleus"/>
    <property type="evidence" value="ECO:0007669"/>
    <property type="project" value="UniProtKB-SubCell"/>
</dbReference>
<dbReference type="SMART" id="SM00490">
    <property type="entry name" value="HELICc"/>
    <property type="match status" value="1"/>
</dbReference>
<evidence type="ECO:0000259" key="10">
    <source>
        <dbReference type="PROSITE" id="PS51192"/>
    </source>
</evidence>
<dbReference type="eggNOG" id="KOG0385">
    <property type="taxonomic scope" value="Eukaryota"/>
</dbReference>
<organism evidence="12 13">
    <name type="scientific">Bathycoccus prasinos</name>
    <dbReference type="NCBI Taxonomy" id="41875"/>
    <lineage>
        <taxon>Eukaryota</taxon>
        <taxon>Viridiplantae</taxon>
        <taxon>Chlorophyta</taxon>
        <taxon>Mamiellophyceae</taxon>
        <taxon>Mamiellales</taxon>
        <taxon>Bathycoccaceae</taxon>
        <taxon>Bathycoccus</taxon>
    </lineage>
</organism>
<dbReference type="GeneID" id="19015175"/>
<evidence type="ECO:0000256" key="1">
    <source>
        <dbReference type="ARBA" id="ARBA00004123"/>
    </source>
</evidence>
<dbReference type="KEGG" id="bpg:Bathy06g01950"/>
<accession>K8EG19</accession>
<dbReference type="GO" id="GO:0004386">
    <property type="term" value="F:helicase activity"/>
    <property type="evidence" value="ECO:0007669"/>
    <property type="project" value="UniProtKB-KW"/>
</dbReference>
<dbReference type="EMBL" id="FO082273">
    <property type="protein sequence ID" value="CCO16946.1"/>
    <property type="molecule type" value="Genomic_DNA"/>
</dbReference>
<evidence type="ECO:0000256" key="7">
    <source>
        <dbReference type="ARBA" id="ARBA00023054"/>
    </source>
</evidence>
<dbReference type="CDD" id="cd18793">
    <property type="entry name" value="SF2_C_SNF"/>
    <property type="match status" value="1"/>
</dbReference>
<keyword evidence="4" id="KW-0378">Hydrolase</keyword>
<evidence type="ECO:0000256" key="8">
    <source>
        <dbReference type="ARBA" id="ARBA00023242"/>
    </source>
</evidence>